<evidence type="ECO:0000256" key="4">
    <source>
        <dbReference type="ARBA" id="ARBA00022801"/>
    </source>
</evidence>
<dbReference type="PANTHER" id="PTHR13390">
    <property type="entry name" value="LIPASE"/>
    <property type="match status" value="1"/>
</dbReference>
<gene>
    <name evidence="5" type="ORF">LPJ61_001582</name>
</gene>
<dbReference type="Pfam" id="PF10230">
    <property type="entry name" value="LIDHydrolase"/>
    <property type="match status" value="1"/>
</dbReference>
<comment type="similarity">
    <text evidence="2">Belongs to the AB hydrolase superfamily. LDAH family.</text>
</comment>
<organism evidence="5 6">
    <name type="scientific">Coemansia biformis</name>
    <dbReference type="NCBI Taxonomy" id="1286918"/>
    <lineage>
        <taxon>Eukaryota</taxon>
        <taxon>Fungi</taxon>
        <taxon>Fungi incertae sedis</taxon>
        <taxon>Zoopagomycota</taxon>
        <taxon>Kickxellomycotina</taxon>
        <taxon>Kickxellomycetes</taxon>
        <taxon>Kickxellales</taxon>
        <taxon>Kickxellaceae</taxon>
        <taxon>Coemansia</taxon>
    </lineage>
</organism>
<evidence type="ECO:0008006" key="7">
    <source>
        <dbReference type="Google" id="ProtNLM"/>
    </source>
</evidence>
<proteinExistence type="inferred from homology"/>
<evidence type="ECO:0000313" key="6">
    <source>
        <dbReference type="Proteomes" id="UP001143981"/>
    </source>
</evidence>
<dbReference type="Proteomes" id="UP001143981">
    <property type="component" value="Unassembled WGS sequence"/>
</dbReference>
<dbReference type="AlphaFoldDB" id="A0A9W7Y9R8"/>
<protein>
    <recommendedName>
        <fullName evidence="7">Lipid droplet-associated hydrolase</fullName>
    </recommendedName>
</protein>
<keyword evidence="4" id="KW-0378">Hydrolase</keyword>
<dbReference type="InterPro" id="IPR029058">
    <property type="entry name" value="AB_hydrolase_fold"/>
</dbReference>
<reference evidence="5" key="1">
    <citation type="submission" date="2022-07" db="EMBL/GenBank/DDBJ databases">
        <title>Phylogenomic reconstructions and comparative analyses of Kickxellomycotina fungi.</title>
        <authorList>
            <person name="Reynolds N.K."/>
            <person name="Stajich J.E."/>
            <person name="Barry K."/>
            <person name="Grigoriev I.V."/>
            <person name="Crous P."/>
            <person name="Smith M.E."/>
        </authorList>
    </citation>
    <scope>NUCLEOTIDE SEQUENCE</scope>
    <source>
        <strain evidence="5">BCRC 34381</strain>
    </source>
</reference>
<name>A0A9W7Y9R8_9FUNG</name>
<dbReference type="EMBL" id="JANBOI010000144">
    <property type="protein sequence ID" value="KAJ1733383.1"/>
    <property type="molecule type" value="Genomic_DNA"/>
</dbReference>
<dbReference type="PANTHER" id="PTHR13390:SF0">
    <property type="entry name" value="LIPID DROPLET-ASSOCIATED HYDROLASE"/>
    <property type="match status" value="1"/>
</dbReference>
<sequence>MSFSNRVELPLRTCWTVGGEQRETLFWPCRSGTARAVVLMIPGSPGLADFYVDFCTIIHDRFAGHMDIICVSHLGHTQFPDSCGTVHRSSKTYSLADQLANMLTVFDEIDGEYAKLDKRPQMLLCGHSIGCYFAQMLVEQRADRVDRVFGLFPAIESIAKSPRGRQLRRLFQPWMRQIAAVAADVLRWLLPLRAVCAIAATADSLDARSARLVVDKFLHGPCIRSVLRMAADELQTIAGLDEDLYAMVGHKFVLYYGRGDGWVPIECYHRMRKINTRGKVFLCDNGISHAFVAQQSAEMAAVVIPLLEEVLVWSD</sequence>
<dbReference type="GO" id="GO:0019915">
    <property type="term" value="P:lipid storage"/>
    <property type="evidence" value="ECO:0007669"/>
    <property type="project" value="InterPro"/>
</dbReference>
<evidence type="ECO:0000313" key="5">
    <source>
        <dbReference type="EMBL" id="KAJ1733383.1"/>
    </source>
</evidence>
<evidence type="ECO:0000256" key="2">
    <source>
        <dbReference type="ARBA" id="ARBA00008300"/>
    </source>
</evidence>
<dbReference type="GO" id="GO:0005811">
    <property type="term" value="C:lipid droplet"/>
    <property type="evidence" value="ECO:0007669"/>
    <property type="project" value="UniProtKB-SubCell"/>
</dbReference>
<comment type="caution">
    <text evidence="5">The sequence shown here is derived from an EMBL/GenBank/DDBJ whole genome shotgun (WGS) entry which is preliminary data.</text>
</comment>
<keyword evidence="6" id="KW-1185">Reference proteome</keyword>
<evidence type="ECO:0000256" key="1">
    <source>
        <dbReference type="ARBA" id="ARBA00004502"/>
    </source>
</evidence>
<dbReference type="GO" id="GO:0016298">
    <property type="term" value="F:lipase activity"/>
    <property type="evidence" value="ECO:0007669"/>
    <property type="project" value="InterPro"/>
</dbReference>
<dbReference type="Gene3D" id="3.40.50.1820">
    <property type="entry name" value="alpha/beta hydrolase"/>
    <property type="match status" value="1"/>
</dbReference>
<accession>A0A9W7Y9R8</accession>
<comment type="subcellular location">
    <subcellularLocation>
        <location evidence="1">Lipid droplet</location>
    </subcellularLocation>
</comment>
<dbReference type="OrthoDB" id="448051at2759"/>
<evidence type="ECO:0000256" key="3">
    <source>
        <dbReference type="ARBA" id="ARBA00022677"/>
    </source>
</evidence>
<dbReference type="SUPFAM" id="SSF53474">
    <property type="entry name" value="alpha/beta-Hydrolases"/>
    <property type="match status" value="1"/>
</dbReference>
<dbReference type="InterPro" id="IPR019363">
    <property type="entry name" value="LDAH"/>
</dbReference>
<keyword evidence="3" id="KW-0551">Lipid droplet</keyword>